<accession>A0A9J7HTF8</accession>
<feature type="transmembrane region" description="Helical" evidence="1">
    <location>
        <begin position="6"/>
        <end position="24"/>
    </location>
</feature>
<dbReference type="OMA" id="GPWEREY"/>
<evidence type="ECO:0000256" key="1">
    <source>
        <dbReference type="SAM" id="Phobius"/>
    </source>
</evidence>
<sequence length="463" mass="52650">MDVFTVTGAIAALSAVFVVVYFMVSQRTSKTSSWPKTKQSLAYTRPVIPDTGRRYMLDSSLNNFIPVGGATTVHDVARFFAQHGNKFSIFSIDWEQEVVVFTRPVDGTDLKKHPFFCEAQKQSAAEVLCVPLEQLQDVANTVADKAAHVQEVFIFMTGRCGTTLVTRLAEATSVAQAVNEPYVFTDISMGIHRLKRSSQRGHTQNCPTMLSNEETTVTFLRNVVTLLNHSLVTSDPGRRDVIFYKLQPSAIMMADLIARTFPTAKTVFMYRNGLEFSESMTRIFFQKYMVYVAIWSMECLRLWNLSGELPDYIRCFGDDPKFSTLRHRGSLMFYIDTWWASVMQHAANLQSKQPAYFFHAIIYYSALLNDKEKTFGLLMRKLGLKWNPENKGEDTNKMKKAFVEDSQAGTTLSGKRRSPGEKWAADVSPRWTGRWELDYLREVCRHTGNEITGPDFLLPETIL</sequence>
<proteinExistence type="predicted"/>
<evidence type="ECO:0000313" key="4">
    <source>
        <dbReference type="RefSeq" id="XP_035664168.1"/>
    </source>
</evidence>
<name>A0A9J7HTF8_BRAFL</name>
<keyword evidence="1" id="KW-0472">Membrane</keyword>
<dbReference type="Gene3D" id="3.40.50.300">
    <property type="entry name" value="P-loop containing nucleotide triphosphate hydrolases"/>
    <property type="match status" value="1"/>
</dbReference>
<dbReference type="RefSeq" id="XP_035664167.1">
    <property type="nucleotide sequence ID" value="XM_035808274.1"/>
</dbReference>
<gene>
    <name evidence="3 4" type="primary">LOC118407756</name>
</gene>
<dbReference type="InterPro" id="IPR027417">
    <property type="entry name" value="P-loop_NTPase"/>
</dbReference>
<protein>
    <submittedName>
        <fullName evidence="3 4">Uncharacterized protein LOC118407756</fullName>
    </submittedName>
</protein>
<evidence type="ECO:0000313" key="2">
    <source>
        <dbReference type="Proteomes" id="UP000001554"/>
    </source>
</evidence>
<evidence type="ECO:0000313" key="3">
    <source>
        <dbReference type="RefSeq" id="XP_035664167.1"/>
    </source>
</evidence>
<keyword evidence="1" id="KW-0812">Transmembrane</keyword>
<dbReference type="RefSeq" id="XP_035664168.1">
    <property type="nucleotide sequence ID" value="XM_035808275.1"/>
</dbReference>
<reference evidence="3 4" key="1">
    <citation type="submission" date="2025-04" db="UniProtKB">
        <authorList>
            <consortium name="RefSeq"/>
        </authorList>
    </citation>
    <scope>IDENTIFICATION</scope>
    <source>
        <strain evidence="3 4">S238N-H82</strain>
        <tissue evidence="3 4">Testes</tissue>
    </source>
</reference>
<dbReference type="PANTHER" id="PTHR33844">
    <property type="entry name" value="SULFOTRANSFER_1 DOMAIN-CONTAINING PROTEIN"/>
    <property type="match status" value="1"/>
</dbReference>
<keyword evidence="1" id="KW-1133">Transmembrane helix</keyword>
<keyword evidence="2" id="KW-1185">Reference proteome</keyword>
<dbReference type="GeneID" id="118407756"/>
<dbReference type="OrthoDB" id="5912733at2759"/>
<dbReference type="Pfam" id="PF13469">
    <property type="entry name" value="Sulfotransfer_3"/>
    <property type="match status" value="1"/>
</dbReference>
<dbReference type="SUPFAM" id="SSF52540">
    <property type="entry name" value="P-loop containing nucleoside triphosphate hydrolases"/>
    <property type="match status" value="1"/>
</dbReference>
<dbReference type="PANTHER" id="PTHR33844:SF1">
    <property type="entry name" value="SULFOTRANSFERASE DOMAIN-CONTAINING PROTEIN"/>
    <property type="match status" value="1"/>
</dbReference>
<dbReference type="Proteomes" id="UP000001554">
    <property type="component" value="Unplaced"/>
</dbReference>
<organism evidence="2 3">
    <name type="scientific">Branchiostoma floridae</name>
    <name type="common">Florida lancelet</name>
    <name type="synonym">Amphioxus</name>
    <dbReference type="NCBI Taxonomy" id="7739"/>
    <lineage>
        <taxon>Eukaryota</taxon>
        <taxon>Metazoa</taxon>
        <taxon>Chordata</taxon>
        <taxon>Cephalochordata</taxon>
        <taxon>Leptocardii</taxon>
        <taxon>Amphioxiformes</taxon>
        <taxon>Branchiostomatidae</taxon>
        <taxon>Branchiostoma</taxon>
    </lineage>
</organism>
<dbReference type="AlphaFoldDB" id="A0A9J7HTF8"/>
<dbReference type="KEGG" id="bfo:118407756"/>